<dbReference type="EMBL" id="JBJQOH010000007">
    <property type="protein sequence ID" value="KAL3681914.1"/>
    <property type="molecule type" value="Genomic_DNA"/>
</dbReference>
<name>A0ABD3GU61_9MARC</name>
<feature type="compositionally biased region" description="Polar residues" evidence="1">
    <location>
        <begin position="131"/>
        <end position="140"/>
    </location>
</feature>
<comment type="caution">
    <text evidence="3">The sequence shown here is derived from an EMBL/GenBank/DDBJ whole genome shotgun (WGS) entry which is preliminary data.</text>
</comment>
<feature type="region of interest" description="Disordered" evidence="1">
    <location>
        <begin position="209"/>
        <end position="239"/>
    </location>
</feature>
<dbReference type="Gene3D" id="1.20.58.2220">
    <property type="entry name" value="Formin, FH2 domain"/>
    <property type="match status" value="1"/>
</dbReference>
<dbReference type="PROSITE" id="PS51444">
    <property type="entry name" value="FH2"/>
    <property type="match status" value="1"/>
</dbReference>
<protein>
    <recommendedName>
        <fullName evidence="2">FH2 domain-containing protein</fullName>
    </recommendedName>
</protein>
<dbReference type="Pfam" id="PF02181">
    <property type="entry name" value="FH2"/>
    <property type="match status" value="1"/>
</dbReference>
<gene>
    <name evidence="3" type="ORF">R1sor_024870</name>
</gene>
<feature type="compositionally biased region" description="Basic and acidic residues" evidence="1">
    <location>
        <begin position="228"/>
        <end position="239"/>
    </location>
</feature>
<evidence type="ECO:0000313" key="4">
    <source>
        <dbReference type="Proteomes" id="UP001633002"/>
    </source>
</evidence>
<feature type="compositionally biased region" description="Acidic residues" evidence="1">
    <location>
        <begin position="210"/>
        <end position="226"/>
    </location>
</feature>
<accession>A0ABD3GU61</accession>
<feature type="region of interest" description="Disordered" evidence="1">
    <location>
        <begin position="121"/>
        <end position="140"/>
    </location>
</feature>
<dbReference type="SUPFAM" id="SSF101447">
    <property type="entry name" value="Formin homology 2 domain (FH2 domain)"/>
    <property type="match status" value="1"/>
</dbReference>
<evidence type="ECO:0000256" key="1">
    <source>
        <dbReference type="SAM" id="MobiDB-lite"/>
    </source>
</evidence>
<dbReference type="InterPro" id="IPR042201">
    <property type="entry name" value="FH2_Formin_sf"/>
</dbReference>
<organism evidence="3 4">
    <name type="scientific">Riccia sorocarpa</name>
    <dbReference type="NCBI Taxonomy" id="122646"/>
    <lineage>
        <taxon>Eukaryota</taxon>
        <taxon>Viridiplantae</taxon>
        <taxon>Streptophyta</taxon>
        <taxon>Embryophyta</taxon>
        <taxon>Marchantiophyta</taxon>
        <taxon>Marchantiopsida</taxon>
        <taxon>Marchantiidae</taxon>
        <taxon>Marchantiales</taxon>
        <taxon>Ricciaceae</taxon>
        <taxon>Riccia</taxon>
    </lineage>
</organism>
<reference evidence="3 4" key="1">
    <citation type="submission" date="2024-09" db="EMBL/GenBank/DDBJ databases">
        <title>Chromosome-scale assembly of Riccia sorocarpa.</title>
        <authorList>
            <person name="Paukszto L."/>
        </authorList>
    </citation>
    <scope>NUCLEOTIDE SEQUENCE [LARGE SCALE GENOMIC DNA]</scope>
    <source>
        <strain evidence="3">LP-2024</strain>
        <tissue evidence="3">Aerial parts of the thallus</tissue>
    </source>
</reference>
<evidence type="ECO:0000259" key="2">
    <source>
        <dbReference type="PROSITE" id="PS51444"/>
    </source>
</evidence>
<feature type="domain" description="FH2" evidence="2">
    <location>
        <begin position="1"/>
        <end position="149"/>
    </location>
</feature>
<keyword evidence="4" id="KW-1185">Reference proteome</keyword>
<dbReference type="AlphaFoldDB" id="A0ABD3GU61"/>
<evidence type="ECO:0000313" key="3">
    <source>
        <dbReference type="EMBL" id="KAL3681914.1"/>
    </source>
</evidence>
<sequence>MGKLAEELKSVKTAANLSLERLQSGLKELEAGVELIKSEISSSPDRAADSDEGAADLALQKQQLSNMMSPFYEKAELEVGGLRILYDTTLNKLKDLAVYYGETLKDERLIELFKTIPSPAKGTRVEASAPQDPSCSTTFQPDVTPPVADAHAKPLDVRITSLLKNSKFPGMKIVEASTAADAVDDVMKEENKSPESCEGDCQALKIVSDAEGDDVTDGGPDIDPDLNTDVRYDSDWSTG</sequence>
<dbReference type="Proteomes" id="UP001633002">
    <property type="component" value="Unassembled WGS sequence"/>
</dbReference>
<dbReference type="InterPro" id="IPR015425">
    <property type="entry name" value="FH2_Formin"/>
</dbReference>
<proteinExistence type="predicted"/>